<dbReference type="PANTHER" id="PTHR33406">
    <property type="entry name" value="MEMBRANE PROTEIN MJ1562-RELATED"/>
    <property type="match status" value="1"/>
</dbReference>
<feature type="domain" description="SSD" evidence="8">
    <location>
        <begin position="240"/>
        <end position="370"/>
    </location>
</feature>
<organism evidence="9 10">
    <name type="scientific">Selenihalanaerobacter shriftii</name>
    <dbReference type="NCBI Taxonomy" id="142842"/>
    <lineage>
        <taxon>Bacteria</taxon>
        <taxon>Bacillati</taxon>
        <taxon>Bacillota</taxon>
        <taxon>Clostridia</taxon>
        <taxon>Halanaerobiales</taxon>
        <taxon>Halobacteroidaceae</taxon>
        <taxon>Selenihalanaerobacter</taxon>
    </lineage>
</organism>
<dbReference type="EMBL" id="FUWM01000018">
    <property type="protein sequence ID" value="SJZ89712.1"/>
    <property type="molecule type" value="Genomic_DNA"/>
</dbReference>
<evidence type="ECO:0000256" key="4">
    <source>
        <dbReference type="ARBA" id="ARBA00022989"/>
    </source>
</evidence>
<evidence type="ECO:0000313" key="9">
    <source>
        <dbReference type="EMBL" id="SJZ89712.1"/>
    </source>
</evidence>
<feature type="transmembrane region" description="Helical" evidence="7">
    <location>
        <begin position="728"/>
        <end position="748"/>
    </location>
</feature>
<feature type="transmembrane region" description="Helical" evidence="7">
    <location>
        <begin position="342"/>
        <end position="364"/>
    </location>
</feature>
<evidence type="ECO:0000256" key="3">
    <source>
        <dbReference type="ARBA" id="ARBA00022692"/>
    </source>
</evidence>
<dbReference type="Pfam" id="PF03176">
    <property type="entry name" value="MMPL"/>
    <property type="match status" value="2"/>
</dbReference>
<comment type="subcellular location">
    <subcellularLocation>
        <location evidence="1">Cell membrane</location>
        <topology evidence="1">Multi-pass membrane protein</topology>
    </subcellularLocation>
</comment>
<feature type="transmembrane region" description="Helical" evidence="7">
    <location>
        <begin position="218"/>
        <end position="237"/>
    </location>
</feature>
<feature type="transmembrane region" description="Helical" evidence="7">
    <location>
        <begin position="244"/>
        <end position="265"/>
    </location>
</feature>
<feature type="transmembrane region" description="Helical" evidence="7">
    <location>
        <begin position="316"/>
        <end position="336"/>
    </location>
</feature>
<dbReference type="PANTHER" id="PTHR33406:SF13">
    <property type="entry name" value="MEMBRANE PROTEIN YDFJ"/>
    <property type="match status" value="1"/>
</dbReference>
<evidence type="ECO:0000256" key="1">
    <source>
        <dbReference type="ARBA" id="ARBA00004651"/>
    </source>
</evidence>
<dbReference type="Gene3D" id="1.20.1640.10">
    <property type="entry name" value="Multidrug efflux transporter AcrB transmembrane domain"/>
    <property type="match status" value="2"/>
</dbReference>
<sequence length="873" mass="99270">MNFKERLTNFSIDHPKTVVIFFVILTILLATQIPKVKVDTDPENMLNEDEFVRQFHDKTKEDFQMHDMIVLGVINNKNSDGVFNPKTLSKIYKLTNKIKQTKGVIASDIIAPSTKDNIKQGGLGRINFNWLMDKPPKTEAQAKYIRNEAMDNPMLKGTMISEDGEALALYIPIKSKDLSYEISMKIEEYIKELSGNERYYMSGLPIAEDTFGAQMFKLMRRAAPVTMLILLLLLWFFFKKLSLIISPIIVAIMTVISTMGLLIGLGFKVHILISMIPVFLMSIAVIDSVHMLSEFYDRYQQIGDKRRTIIAVMDELFTPMLYTSLTTSIGFASLALTPLPPVQVFGVFVAIGTMLAWILTVIFIPAYTMFIKEESFENFGAEDGGSSSLLGRMLHSLGNLIYRRYKTVLVIILIILVISGYGITKIVVNDNPVTWFEKSHPIRQADRVLNDRFAGTYMAYMVWDTQYTLDSLQNAKDDLISEIEDTESMYPKLQKKQVNNIRNEINSKFKEYKSKEVFNQIKFVDKIKDYVVKLKEGKTGDSKWALEDLEFAIGDLQTEYQTFKQPEVLEYLSQVQNQLESMKNVGKAGGLPDVVKKVHKELRQGSEEYYKIPNSAPAVAQTLMSFQNSHNPDDLWHFVEPNYLRANIWVQLNSGNNQDMQRVKDQIESWIAEHPPPRNLKLNWAGLNYVNIVWQNKMVKGMLKALLGSFIVVLILMIFLFRSFWWGLLSMLPLSVTVTFAYGMIGLIGKNYDMPVAVLSSLTLGLSVDFAIHFIQRSREFYADSGSWEETLQKMFGEPARAITRNALVVAIGFLPLLLSPLKPHKTVGTLISTILAISAISTLFILPALITILSHLLFKDKKSKEDKLDYSG</sequence>
<gene>
    <name evidence="9" type="ORF">SAMN02745118_02141</name>
</gene>
<feature type="transmembrane region" description="Helical" evidence="7">
    <location>
        <begin position="271"/>
        <end position="295"/>
    </location>
</feature>
<protein>
    <recommendedName>
        <fullName evidence="8">SSD domain-containing protein</fullName>
    </recommendedName>
</protein>
<keyword evidence="3 7" id="KW-0812">Transmembrane</keyword>
<name>A0A1T4PDX8_9FIRM</name>
<feature type="transmembrane region" description="Helical" evidence="7">
    <location>
        <begin position="831"/>
        <end position="859"/>
    </location>
</feature>
<evidence type="ECO:0000256" key="7">
    <source>
        <dbReference type="SAM" id="Phobius"/>
    </source>
</evidence>
<dbReference type="STRING" id="142842.SAMN02745118_02141"/>
<keyword evidence="10" id="KW-1185">Reference proteome</keyword>
<reference evidence="10" key="1">
    <citation type="submission" date="2017-02" db="EMBL/GenBank/DDBJ databases">
        <authorList>
            <person name="Varghese N."/>
            <person name="Submissions S."/>
        </authorList>
    </citation>
    <scope>NUCLEOTIDE SEQUENCE [LARGE SCALE GENOMIC DNA]</scope>
    <source>
        <strain evidence="10">ATCC BAA-73</strain>
    </source>
</reference>
<feature type="transmembrane region" description="Helical" evidence="7">
    <location>
        <begin position="701"/>
        <end position="721"/>
    </location>
</feature>
<dbReference type="InterPro" id="IPR050545">
    <property type="entry name" value="Mycobact_MmpL"/>
</dbReference>
<dbReference type="RefSeq" id="WP_078810592.1">
    <property type="nucleotide sequence ID" value="NZ_FUWM01000018.1"/>
</dbReference>
<keyword evidence="6" id="KW-0175">Coiled coil</keyword>
<dbReference type="SUPFAM" id="SSF82866">
    <property type="entry name" value="Multidrug efflux transporter AcrB transmembrane domain"/>
    <property type="match status" value="2"/>
</dbReference>
<evidence type="ECO:0000256" key="6">
    <source>
        <dbReference type="SAM" id="Coils"/>
    </source>
</evidence>
<proteinExistence type="predicted"/>
<evidence type="ECO:0000259" key="8">
    <source>
        <dbReference type="PROSITE" id="PS50156"/>
    </source>
</evidence>
<feature type="transmembrane region" description="Helical" evidence="7">
    <location>
        <begin position="802"/>
        <end position="819"/>
    </location>
</feature>
<dbReference type="InterPro" id="IPR000731">
    <property type="entry name" value="SSD"/>
</dbReference>
<dbReference type="Proteomes" id="UP000190625">
    <property type="component" value="Unassembled WGS sequence"/>
</dbReference>
<feature type="coiled-coil region" evidence="6">
    <location>
        <begin position="469"/>
        <end position="496"/>
    </location>
</feature>
<evidence type="ECO:0000256" key="2">
    <source>
        <dbReference type="ARBA" id="ARBA00022475"/>
    </source>
</evidence>
<dbReference type="PROSITE" id="PS50156">
    <property type="entry name" value="SSD"/>
    <property type="match status" value="1"/>
</dbReference>
<feature type="transmembrane region" description="Helical" evidence="7">
    <location>
        <begin position="408"/>
        <end position="428"/>
    </location>
</feature>
<dbReference type="InterPro" id="IPR004869">
    <property type="entry name" value="MMPL_dom"/>
</dbReference>
<keyword evidence="4 7" id="KW-1133">Transmembrane helix</keyword>
<dbReference type="OrthoDB" id="2112773at2"/>
<evidence type="ECO:0000313" key="10">
    <source>
        <dbReference type="Proteomes" id="UP000190625"/>
    </source>
</evidence>
<evidence type="ECO:0000256" key="5">
    <source>
        <dbReference type="ARBA" id="ARBA00023136"/>
    </source>
</evidence>
<dbReference type="AlphaFoldDB" id="A0A1T4PDX8"/>
<feature type="transmembrane region" description="Helical" evidence="7">
    <location>
        <begin position="754"/>
        <end position="775"/>
    </location>
</feature>
<dbReference type="GO" id="GO:0005886">
    <property type="term" value="C:plasma membrane"/>
    <property type="evidence" value="ECO:0007669"/>
    <property type="project" value="UniProtKB-SubCell"/>
</dbReference>
<keyword evidence="2" id="KW-1003">Cell membrane</keyword>
<keyword evidence="5 7" id="KW-0472">Membrane</keyword>
<accession>A0A1T4PDX8</accession>